<keyword evidence="2" id="KW-1185">Reference proteome</keyword>
<dbReference type="PANTHER" id="PTHR33988">
    <property type="entry name" value="ENDORIBONUCLEASE MAZF-RELATED"/>
    <property type="match status" value="1"/>
</dbReference>
<dbReference type="GO" id="GO:0004521">
    <property type="term" value="F:RNA endonuclease activity"/>
    <property type="evidence" value="ECO:0007669"/>
    <property type="project" value="TreeGrafter"/>
</dbReference>
<dbReference type="InterPro" id="IPR011067">
    <property type="entry name" value="Plasmid_toxin/cell-grow_inhib"/>
</dbReference>
<sequence length="107" mass="11718">MIQRGDLVTVSLQGDYGKPRPALIIQSNLLTELESVVLCPVTSDLRNAAFRVTVEPNPANGLRVLSQVMVDKLSTLPRAKISEPIGRLDDERMKAIDRVLLLVVGVI</sequence>
<reference evidence="2" key="1">
    <citation type="submission" date="2019-11" db="EMBL/GenBank/DDBJ databases">
        <title>Isolation and characterization of a novel species in the genus Sulfuriferula.</title>
        <authorList>
            <person name="Mochizuki J."/>
            <person name="Kojima H."/>
            <person name="Fukui M."/>
        </authorList>
    </citation>
    <scope>NUCLEOTIDE SEQUENCE [LARGE SCALE GENOMIC DNA]</scope>
    <source>
        <strain evidence="2">SGTM</strain>
    </source>
</reference>
<evidence type="ECO:0000313" key="2">
    <source>
        <dbReference type="Proteomes" id="UP000463939"/>
    </source>
</evidence>
<dbReference type="Proteomes" id="UP000463939">
    <property type="component" value="Chromosome"/>
</dbReference>
<name>A0A809RPP0_9PROT</name>
<dbReference type="RefSeq" id="WP_174237404.1">
    <property type="nucleotide sequence ID" value="NZ_AP021881.1"/>
</dbReference>
<dbReference type="PANTHER" id="PTHR33988:SF2">
    <property type="entry name" value="ENDORIBONUCLEASE MAZF"/>
    <property type="match status" value="1"/>
</dbReference>
<dbReference type="EMBL" id="AP021881">
    <property type="protein sequence ID" value="BBP00801.1"/>
    <property type="molecule type" value="Genomic_DNA"/>
</dbReference>
<evidence type="ECO:0000313" key="1">
    <source>
        <dbReference type="EMBL" id="BBP00801.1"/>
    </source>
</evidence>
<dbReference type="KEGG" id="sniv:SFSGTM_15090"/>
<dbReference type="GO" id="GO:0006402">
    <property type="term" value="P:mRNA catabolic process"/>
    <property type="evidence" value="ECO:0007669"/>
    <property type="project" value="TreeGrafter"/>
</dbReference>
<dbReference type="SUPFAM" id="SSF50118">
    <property type="entry name" value="Cell growth inhibitor/plasmid maintenance toxic component"/>
    <property type="match status" value="1"/>
</dbReference>
<protein>
    <submittedName>
        <fullName evidence="1">mRNA interferase PemK</fullName>
    </submittedName>
</protein>
<dbReference type="AlphaFoldDB" id="A0A809RPP0"/>
<dbReference type="InterPro" id="IPR003477">
    <property type="entry name" value="PemK-like"/>
</dbReference>
<organism evidence="1 2">
    <name type="scientific">Sulfuriferula nivalis</name>
    <dbReference type="NCBI Taxonomy" id="2675298"/>
    <lineage>
        <taxon>Bacteria</taxon>
        <taxon>Pseudomonadati</taxon>
        <taxon>Pseudomonadota</taxon>
        <taxon>Betaproteobacteria</taxon>
        <taxon>Nitrosomonadales</taxon>
        <taxon>Sulfuricellaceae</taxon>
        <taxon>Sulfuriferula</taxon>
    </lineage>
</organism>
<dbReference type="Gene3D" id="2.30.30.110">
    <property type="match status" value="1"/>
</dbReference>
<gene>
    <name evidence="1" type="ORF">SFSGTM_15090</name>
</gene>
<dbReference type="GO" id="GO:0003677">
    <property type="term" value="F:DNA binding"/>
    <property type="evidence" value="ECO:0007669"/>
    <property type="project" value="InterPro"/>
</dbReference>
<dbReference type="Pfam" id="PF02452">
    <property type="entry name" value="PemK_toxin"/>
    <property type="match status" value="1"/>
</dbReference>
<proteinExistence type="predicted"/>
<accession>A0A809RPP0</accession>
<dbReference type="GO" id="GO:0016075">
    <property type="term" value="P:rRNA catabolic process"/>
    <property type="evidence" value="ECO:0007669"/>
    <property type="project" value="TreeGrafter"/>
</dbReference>